<dbReference type="AlphaFoldDB" id="A0A0V8J257"/>
<dbReference type="EMBL" id="LNQN01000006">
    <property type="protein sequence ID" value="KSU81186.1"/>
    <property type="molecule type" value="Genomic_DNA"/>
</dbReference>
<evidence type="ECO:0000256" key="4">
    <source>
        <dbReference type="ARBA" id="ARBA00023136"/>
    </source>
</evidence>
<evidence type="ECO:0000259" key="6">
    <source>
        <dbReference type="Pfam" id="PF06803"/>
    </source>
</evidence>
<keyword evidence="4 5" id="KW-0472">Membrane</keyword>
<sequence>MNKLKSWARKLKRQIYILYFACRDNRVSWYAKAFTAMVVAYAFSPIDLIPDFIPVLGLLDDIILVPAGIWLALKMIPNHVLNDCEERAEELIRQKKPKNWMAGGLILLVWALIFVWIIVKAVKIYT</sequence>
<feature type="transmembrane region" description="Helical" evidence="5">
    <location>
        <begin position="100"/>
        <end position="119"/>
    </location>
</feature>
<dbReference type="Proteomes" id="UP000054099">
    <property type="component" value="Unassembled WGS sequence"/>
</dbReference>
<keyword evidence="2 5" id="KW-0812">Transmembrane</keyword>
<proteinExistence type="predicted"/>
<evidence type="ECO:0000256" key="1">
    <source>
        <dbReference type="ARBA" id="ARBA00004127"/>
    </source>
</evidence>
<dbReference type="Pfam" id="PF06803">
    <property type="entry name" value="DUF1232"/>
    <property type="match status" value="1"/>
</dbReference>
<organism evidence="7 8">
    <name type="scientific">Fictibacillus enclensis</name>
    <dbReference type="NCBI Taxonomy" id="1017270"/>
    <lineage>
        <taxon>Bacteria</taxon>
        <taxon>Bacillati</taxon>
        <taxon>Bacillota</taxon>
        <taxon>Bacilli</taxon>
        <taxon>Bacillales</taxon>
        <taxon>Fictibacillaceae</taxon>
        <taxon>Fictibacillus</taxon>
    </lineage>
</organism>
<evidence type="ECO:0000256" key="3">
    <source>
        <dbReference type="ARBA" id="ARBA00022989"/>
    </source>
</evidence>
<dbReference type="OrthoDB" id="9800202at2"/>
<comment type="subcellular location">
    <subcellularLocation>
        <location evidence="1">Endomembrane system</location>
        <topology evidence="1">Multi-pass membrane protein</topology>
    </subcellularLocation>
</comment>
<keyword evidence="8" id="KW-1185">Reference proteome</keyword>
<dbReference type="RefSeq" id="WP_061974926.1">
    <property type="nucleotide sequence ID" value="NZ_FMAV01000004.1"/>
</dbReference>
<evidence type="ECO:0000313" key="7">
    <source>
        <dbReference type="EMBL" id="KSU81186.1"/>
    </source>
</evidence>
<feature type="transmembrane region" description="Helical" evidence="5">
    <location>
        <begin position="29"/>
        <end position="46"/>
    </location>
</feature>
<dbReference type="InterPro" id="IPR010652">
    <property type="entry name" value="DUF1232"/>
</dbReference>
<evidence type="ECO:0000256" key="5">
    <source>
        <dbReference type="SAM" id="Phobius"/>
    </source>
</evidence>
<keyword evidence="3 5" id="KW-1133">Transmembrane helix</keyword>
<comment type="caution">
    <text evidence="7">The sequence shown here is derived from an EMBL/GenBank/DDBJ whole genome shotgun (WGS) entry which is preliminary data.</text>
</comment>
<evidence type="ECO:0000313" key="8">
    <source>
        <dbReference type="Proteomes" id="UP000054099"/>
    </source>
</evidence>
<accession>A0A0V8J257</accession>
<gene>
    <name evidence="7" type="ORF">AS030_19810</name>
</gene>
<reference evidence="7 8" key="1">
    <citation type="journal article" date="2014" name="Antonie Van Leeuwenhoek">
        <title>Fictibacillus enclensis sp. nov., isolated from marine sediment.</title>
        <authorList>
            <person name="Dastager S.G."/>
            <person name="Mawlankar R."/>
            <person name="Srinivasan K."/>
            <person name="Tang S.K."/>
            <person name="Lee J.C."/>
            <person name="Ramana V.V."/>
            <person name="Shouche Y.S."/>
        </authorList>
    </citation>
    <scope>NUCLEOTIDE SEQUENCE [LARGE SCALE GENOMIC DNA]</scope>
    <source>
        <strain evidence="7 8">NIO-1003</strain>
    </source>
</reference>
<dbReference type="GO" id="GO:0012505">
    <property type="term" value="C:endomembrane system"/>
    <property type="evidence" value="ECO:0007669"/>
    <property type="project" value="UniProtKB-SubCell"/>
</dbReference>
<protein>
    <recommendedName>
        <fullName evidence="6">DUF1232 domain-containing protein</fullName>
    </recommendedName>
</protein>
<name>A0A0V8J257_9BACL</name>
<evidence type="ECO:0000256" key="2">
    <source>
        <dbReference type="ARBA" id="ARBA00022692"/>
    </source>
</evidence>
<feature type="domain" description="DUF1232" evidence="6">
    <location>
        <begin position="31"/>
        <end position="66"/>
    </location>
</feature>